<accession>A0A4S4G2W1</accession>
<organism evidence="1 2">
    <name type="scientific">Adlercreutzia caecimuris</name>
    <dbReference type="NCBI Taxonomy" id="671266"/>
    <lineage>
        <taxon>Bacteria</taxon>
        <taxon>Bacillati</taxon>
        <taxon>Actinomycetota</taxon>
        <taxon>Coriobacteriia</taxon>
        <taxon>Eggerthellales</taxon>
        <taxon>Eggerthellaceae</taxon>
        <taxon>Adlercreutzia</taxon>
    </lineage>
</organism>
<dbReference type="RefSeq" id="WP_136434927.1">
    <property type="nucleotide sequence ID" value="NZ_SSTJ01000010.1"/>
</dbReference>
<gene>
    <name evidence="1" type="ORF">E5986_08095</name>
</gene>
<dbReference type="EMBL" id="SSTJ01000010">
    <property type="protein sequence ID" value="THG36852.1"/>
    <property type="molecule type" value="Genomic_DNA"/>
</dbReference>
<reference evidence="1 2" key="1">
    <citation type="submission" date="2019-04" db="EMBL/GenBank/DDBJ databases">
        <title>Microbes associate with the intestines of laboratory mice.</title>
        <authorList>
            <person name="Navarre W."/>
            <person name="Wong E."/>
            <person name="Huang K.C."/>
            <person name="Tropini C."/>
            <person name="Ng K."/>
            <person name="Yu B."/>
        </authorList>
    </citation>
    <scope>NUCLEOTIDE SEQUENCE [LARGE SCALE GENOMIC DNA]</scope>
    <source>
        <strain evidence="1 2">NM80_B27</strain>
    </source>
</reference>
<dbReference type="Proteomes" id="UP000308978">
    <property type="component" value="Unassembled WGS sequence"/>
</dbReference>
<evidence type="ECO:0000313" key="1">
    <source>
        <dbReference type="EMBL" id="THG36852.1"/>
    </source>
</evidence>
<protein>
    <recommendedName>
        <fullName evidence="3">DUF1492 domain-containing protein</fullName>
    </recommendedName>
</protein>
<name>A0A4S4G2W1_9ACTN</name>
<dbReference type="AlphaFoldDB" id="A0A4S4G2W1"/>
<evidence type="ECO:0000313" key="2">
    <source>
        <dbReference type="Proteomes" id="UP000308978"/>
    </source>
</evidence>
<comment type="caution">
    <text evidence="1">The sequence shown here is derived from an EMBL/GenBank/DDBJ whole genome shotgun (WGS) entry which is preliminary data.</text>
</comment>
<proteinExistence type="predicted"/>
<sequence>MNSEQKRAHDYLKSYCCRRRMLHAAADEYARAVSAAEHITAAVGDSGPSPSPSASKMTDAADSMLECADRAAAESDGMAALLAERDAVISAVADRNPLCGEILEMYYKEELPVAKIRIYLAADRCHPYARSSVYRLLDRARTMAFQAMRDMGVR</sequence>
<evidence type="ECO:0008006" key="3">
    <source>
        <dbReference type="Google" id="ProtNLM"/>
    </source>
</evidence>